<reference evidence="2" key="2">
    <citation type="submission" date="2025-09" db="UniProtKB">
        <authorList>
            <consortium name="Ensembl"/>
        </authorList>
    </citation>
    <scope>IDENTIFICATION</scope>
</reference>
<keyword evidence="3" id="KW-1185">Reference proteome</keyword>
<feature type="compositionally biased region" description="Low complexity" evidence="1">
    <location>
        <begin position="194"/>
        <end position="205"/>
    </location>
</feature>
<evidence type="ECO:0000313" key="2">
    <source>
        <dbReference type="Ensembl" id="ENSSCAP00000023886.1"/>
    </source>
</evidence>
<dbReference type="Proteomes" id="UP000694409">
    <property type="component" value="Unassembled WGS sequence"/>
</dbReference>
<dbReference type="AlphaFoldDB" id="A0A8C9UIV2"/>
<reference evidence="2" key="1">
    <citation type="submission" date="2025-08" db="UniProtKB">
        <authorList>
            <consortium name="Ensembl"/>
        </authorList>
    </citation>
    <scope>IDENTIFICATION</scope>
</reference>
<feature type="region of interest" description="Disordered" evidence="1">
    <location>
        <begin position="156"/>
        <end position="214"/>
    </location>
</feature>
<dbReference type="Ensembl" id="ENSSCAT00000026586.1">
    <property type="protein sequence ID" value="ENSSCAP00000023886.1"/>
    <property type="gene ID" value="ENSSCAG00000017100.1"/>
</dbReference>
<proteinExistence type="predicted"/>
<sequence>PLFFYVGSWVVLKCFYSWLQRKIHPGNRKIHPGKRKIHPGRGKIHPGKRKIHLGKGKSILGGGKSFWERENPSGKRENQFWEEENSSWEDKIHFERGEKSIQGGEKISYEEKNLRDILVERGKSIQGEGKSIPGGRKSFLGGGKFSWKRENPCWEAENPSWEKENPWESVPDVPKVGMSQVKGAPRGPRSRHVPSIPSSGIPWGSAQKSRSKTCQGFIHGDVGAEKSWSRNLGILRDSSPCPEPAAPRI</sequence>
<organism evidence="2 3">
    <name type="scientific">Serinus canaria</name>
    <name type="common">Island canary</name>
    <name type="synonym">Fringilla canaria</name>
    <dbReference type="NCBI Taxonomy" id="9135"/>
    <lineage>
        <taxon>Eukaryota</taxon>
        <taxon>Metazoa</taxon>
        <taxon>Chordata</taxon>
        <taxon>Craniata</taxon>
        <taxon>Vertebrata</taxon>
        <taxon>Euteleostomi</taxon>
        <taxon>Archelosauria</taxon>
        <taxon>Archosauria</taxon>
        <taxon>Dinosauria</taxon>
        <taxon>Saurischia</taxon>
        <taxon>Theropoda</taxon>
        <taxon>Coelurosauria</taxon>
        <taxon>Aves</taxon>
        <taxon>Neognathae</taxon>
        <taxon>Neoaves</taxon>
        <taxon>Telluraves</taxon>
        <taxon>Australaves</taxon>
        <taxon>Passeriformes</taxon>
        <taxon>Passeroidea</taxon>
        <taxon>Fringillidae</taxon>
        <taxon>Carduelinae</taxon>
        <taxon>Serinus</taxon>
    </lineage>
</organism>
<accession>A0A8C9UIV2</accession>
<name>A0A8C9UIV2_SERCA</name>
<evidence type="ECO:0000256" key="1">
    <source>
        <dbReference type="SAM" id="MobiDB-lite"/>
    </source>
</evidence>
<protein>
    <submittedName>
        <fullName evidence="2">Uncharacterized protein</fullName>
    </submittedName>
</protein>
<evidence type="ECO:0000313" key="3">
    <source>
        <dbReference type="Proteomes" id="UP000694409"/>
    </source>
</evidence>